<evidence type="ECO:0000313" key="7">
    <source>
        <dbReference type="Proteomes" id="UP000334340"/>
    </source>
</evidence>
<sequence>MESFYISLAFGCAAAAANVAGGLLITIKRRWDEVLLKHFVALGTGFMLGAAFLGMVPESVRLTDHAPLLILGGYLLIHFAEHTLASHFHFGEETHVEAVLAPSVSLFALTGLLVHTFFDGVSIASGFHVSTELGVLIFVAVALHKIPEGFTVGSIMLASGRNRTMAVASSVALGVSTICGVLFASYLEGLLGYRLAVSAGVMIYVAASDLMPEVNREKGIRMALMVFVGVLLFYLTEQLLSGLGH</sequence>
<keyword evidence="3 5" id="KW-1133">Transmembrane helix</keyword>
<dbReference type="AlphaFoldDB" id="A0A564ZML6"/>
<feature type="transmembrane region" description="Helical" evidence="5">
    <location>
        <begin position="39"/>
        <end position="56"/>
    </location>
</feature>
<proteinExistence type="predicted"/>
<feature type="transmembrane region" description="Helical" evidence="5">
    <location>
        <begin position="68"/>
        <end position="86"/>
    </location>
</feature>
<dbReference type="PANTHER" id="PTHR11040:SF44">
    <property type="entry name" value="PROTEIN ZNTC-RELATED"/>
    <property type="match status" value="1"/>
</dbReference>
<organism evidence="6 7">
    <name type="scientific">Candidatus Methylomirabilis lanthanidiphila</name>
    <dbReference type="NCBI Taxonomy" id="2211376"/>
    <lineage>
        <taxon>Bacteria</taxon>
        <taxon>Candidatus Methylomirabilota</taxon>
        <taxon>Candidatus Methylomirabilia</taxon>
        <taxon>Candidatus Methylomirabilales</taxon>
        <taxon>Candidatus Methylomirabilaceae</taxon>
        <taxon>Candidatus Methylomirabilis</taxon>
    </lineage>
</organism>
<accession>A0A564ZML6</accession>
<keyword evidence="2 5" id="KW-0812">Transmembrane</keyword>
<name>A0A564ZML6_9BACT</name>
<feature type="transmembrane region" description="Helical" evidence="5">
    <location>
        <begin position="98"/>
        <end position="118"/>
    </location>
</feature>
<evidence type="ECO:0000256" key="5">
    <source>
        <dbReference type="SAM" id="Phobius"/>
    </source>
</evidence>
<dbReference type="EMBL" id="CABIKM010000052">
    <property type="protein sequence ID" value="VUZ86336.1"/>
    <property type="molecule type" value="Genomic_DNA"/>
</dbReference>
<feature type="transmembrane region" description="Helical" evidence="5">
    <location>
        <begin position="124"/>
        <end position="143"/>
    </location>
</feature>
<evidence type="ECO:0000256" key="4">
    <source>
        <dbReference type="ARBA" id="ARBA00023136"/>
    </source>
</evidence>
<evidence type="ECO:0000256" key="1">
    <source>
        <dbReference type="ARBA" id="ARBA00004141"/>
    </source>
</evidence>
<dbReference type="InterPro" id="IPR003689">
    <property type="entry name" value="ZIP"/>
</dbReference>
<gene>
    <name evidence="6" type="ORF">MELA_02738</name>
</gene>
<dbReference type="PANTHER" id="PTHR11040">
    <property type="entry name" value="ZINC/IRON TRANSPORTER"/>
    <property type="match status" value="1"/>
</dbReference>
<dbReference type="GO" id="GO:0005385">
    <property type="term" value="F:zinc ion transmembrane transporter activity"/>
    <property type="evidence" value="ECO:0007669"/>
    <property type="project" value="TreeGrafter"/>
</dbReference>
<feature type="transmembrane region" description="Helical" evidence="5">
    <location>
        <begin position="164"/>
        <end position="184"/>
    </location>
</feature>
<feature type="transmembrane region" description="Helical" evidence="5">
    <location>
        <begin position="190"/>
        <end position="207"/>
    </location>
</feature>
<keyword evidence="7" id="KW-1185">Reference proteome</keyword>
<reference evidence="6 7" key="1">
    <citation type="submission" date="2019-07" db="EMBL/GenBank/DDBJ databases">
        <authorList>
            <person name="Cremers G."/>
        </authorList>
    </citation>
    <scope>NUCLEOTIDE SEQUENCE [LARGE SCALE GENOMIC DNA]</scope>
</reference>
<dbReference type="GO" id="GO:0016020">
    <property type="term" value="C:membrane"/>
    <property type="evidence" value="ECO:0007669"/>
    <property type="project" value="UniProtKB-SubCell"/>
</dbReference>
<protein>
    <submittedName>
        <fullName evidence="6">Zinc/iron transporter</fullName>
    </submittedName>
</protein>
<comment type="subcellular location">
    <subcellularLocation>
        <location evidence="1">Membrane</location>
        <topology evidence="1">Multi-pass membrane protein</topology>
    </subcellularLocation>
</comment>
<evidence type="ECO:0000256" key="2">
    <source>
        <dbReference type="ARBA" id="ARBA00022692"/>
    </source>
</evidence>
<dbReference type="Pfam" id="PF02535">
    <property type="entry name" value="Zip"/>
    <property type="match status" value="1"/>
</dbReference>
<keyword evidence="4 5" id="KW-0472">Membrane</keyword>
<dbReference type="Proteomes" id="UP000334340">
    <property type="component" value="Unassembled WGS sequence"/>
</dbReference>
<feature type="transmembrane region" description="Helical" evidence="5">
    <location>
        <begin position="219"/>
        <end position="236"/>
    </location>
</feature>
<feature type="transmembrane region" description="Helical" evidence="5">
    <location>
        <begin position="6"/>
        <end position="27"/>
    </location>
</feature>
<evidence type="ECO:0000256" key="3">
    <source>
        <dbReference type="ARBA" id="ARBA00022989"/>
    </source>
</evidence>
<evidence type="ECO:0000313" key="6">
    <source>
        <dbReference type="EMBL" id="VUZ86336.1"/>
    </source>
</evidence>